<name>A0ABV2HH33_9HYPH</name>
<evidence type="ECO:0000313" key="1">
    <source>
        <dbReference type="EMBL" id="MET3589870.1"/>
    </source>
</evidence>
<sequence length="57" mass="6657">MREPHTVGGYLTCNIINDRYQSIYGLIMIEREVKKSAFLMFYSSVEKDVFSYVVQSV</sequence>
<organism evidence="1 2">
    <name type="scientific">Bartonella silvatica</name>
    <dbReference type="NCBI Taxonomy" id="357760"/>
    <lineage>
        <taxon>Bacteria</taxon>
        <taxon>Pseudomonadati</taxon>
        <taxon>Pseudomonadota</taxon>
        <taxon>Alphaproteobacteria</taxon>
        <taxon>Hyphomicrobiales</taxon>
        <taxon>Bartonellaceae</taxon>
        <taxon>Bartonella</taxon>
    </lineage>
</organism>
<comment type="caution">
    <text evidence="1">The sequence shown here is derived from an EMBL/GenBank/DDBJ whole genome shotgun (WGS) entry which is preliminary data.</text>
</comment>
<dbReference type="EMBL" id="JBEPLI010000008">
    <property type="protein sequence ID" value="MET3589870.1"/>
    <property type="molecule type" value="Genomic_DNA"/>
</dbReference>
<proteinExistence type="predicted"/>
<protein>
    <submittedName>
        <fullName evidence="1">Uncharacterized protein</fullName>
    </submittedName>
</protein>
<evidence type="ECO:0000313" key="2">
    <source>
        <dbReference type="Proteomes" id="UP001549086"/>
    </source>
</evidence>
<dbReference type="RefSeq" id="WP_354189772.1">
    <property type="nucleotide sequence ID" value="NZ_JBEPLI010000008.1"/>
</dbReference>
<accession>A0ABV2HH33</accession>
<keyword evidence="2" id="KW-1185">Reference proteome</keyword>
<gene>
    <name evidence="1" type="ORF">ABID23_000958</name>
</gene>
<dbReference type="Proteomes" id="UP001549086">
    <property type="component" value="Unassembled WGS sequence"/>
</dbReference>
<reference evidence="1 2" key="1">
    <citation type="submission" date="2024-06" db="EMBL/GenBank/DDBJ databases">
        <title>Genomic Encyclopedia of Type Strains, Phase IV (KMG-IV): sequencing the most valuable type-strain genomes for metagenomic binning, comparative biology and taxonomic classification.</title>
        <authorList>
            <person name="Goeker M."/>
        </authorList>
    </citation>
    <scope>NUCLEOTIDE SEQUENCE [LARGE SCALE GENOMIC DNA]</scope>
    <source>
        <strain evidence="1 2">DSM 23649</strain>
    </source>
</reference>